<dbReference type="EMBL" id="CP159872">
    <property type="protein sequence ID" value="XCM82907.1"/>
    <property type="molecule type" value="Genomic_DNA"/>
</dbReference>
<dbReference type="KEGG" id="kcm:ABWK59_30335"/>
<gene>
    <name evidence="1" type="ORF">ABWK59_30335</name>
</gene>
<sequence>MPRVDLPVAESLFQRRIAWADVVVAQNPDPMPRPRYHWQVTYLCPACDAKESDFGPGREIPEDGLPDTSHTEFGPLLRALIARHHCPETSTPAETQR</sequence>
<dbReference type="AlphaFoldDB" id="A0AAU8K2I9"/>
<organism evidence="1">
    <name type="scientific">Kitasatospora camelliae</name>
    <dbReference type="NCBI Taxonomy" id="3156397"/>
    <lineage>
        <taxon>Bacteria</taxon>
        <taxon>Bacillati</taxon>
        <taxon>Actinomycetota</taxon>
        <taxon>Actinomycetes</taxon>
        <taxon>Kitasatosporales</taxon>
        <taxon>Streptomycetaceae</taxon>
        <taxon>Kitasatospora</taxon>
    </lineage>
</organism>
<dbReference type="RefSeq" id="WP_354643841.1">
    <property type="nucleotide sequence ID" value="NZ_CP159872.1"/>
</dbReference>
<proteinExistence type="predicted"/>
<reference evidence="1" key="1">
    <citation type="submission" date="2024-06" db="EMBL/GenBank/DDBJ databases">
        <title>The genome sequences of Kitasatospora sp. strain HUAS MG31.</title>
        <authorList>
            <person name="Mo P."/>
        </authorList>
    </citation>
    <scope>NUCLEOTIDE SEQUENCE</scope>
    <source>
        <strain evidence="1">HUAS MG31</strain>
    </source>
</reference>
<evidence type="ECO:0000313" key="1">
    <source>
        <dbReference type="EMBL" id="XCM82907.1"/>
    </source>
</evidence>
<accession>A0AAU8K2I9</accession>
<name>A0AAU8K2I9_9ACTN</name>
<protein>
    <submittedName>
        <fullName evidence="1">Uncharacterized protein</fullName>
    </submittedName>
</protein>